<keyword evidence="3" id="KW-0274">FAD</keyword>
<dbReference type="Gene3D" id="3.50.50.60">
    <property type="entry name" value="FAD/NAD(P)-binding domain"/>
    <property type="match status" value="2"/>
</dbReference>
<dbReference type="Gene3D" id="3.30.390.30">
    <property type="match status" value="1"/>
</dbReference>
<evidence type="ECO:0000256" key="4">
    <source>
        <dbReference type="ARBA" id="ARBA00023002"/>
    </source>
</evidence>
<comment type="cofactor">
    <cofactor evidence="1">
        <name>FAD</name>
        <dbReference type="ChEBI" id="CHEBI:57692"/>
    </cofactor>
</comment>
<keyword evidence="2" id="KW-0285">Flavoprotein</keyword>
<dbReference type="InterPro" id="IPR016156">
    <property type="entry name" value="FAD/NAD-linked_Rdtase_dimer_sf"/>
</dbReference>
<dbReference type="PRINTS" id="PR00368">
    <property type="entry name" value="FADPNR"/>
</dbReference>
<feature type="domain" description="FAD/NAD(P)-binding" evidence="5">
    <location>
        <begin position="28"/>
        <end position="312"/>
    </location>
</feature>
<feature type="domain" description="Reductase C-terminal" evidence="6">
    <location>
        <begin position="332"/>
        <end position="395"/>
    </location>
</feature>
<evidence type="ECO:0000256" key="3">
    <source>
        <dbReference type="ARBA" id="ARBA00022827"/>
    </source>
</evidence>
<dbReference type="PANTHER" id="PTHR43557">
    <property type="entry name" value="APOPTOSIS-INDUCING FACTOR 1"/>
    <property type="match status" value="1"/>
</dbReference>
<protein>
    <recommendedName>
        <fullName evidence="9">Ferredoxin reductase</fullName>
    </recommendedName>
</protein>
<evidence type="ECO:0000259" key="5">
    <source>
        <dbReference type="Pfam" id="PF07992"/>
    </source>
</evidence>
<dbReference type="Pfam" id="PF14759">
    <property type="entry name" value="Reductase_C"/>
    <property type="match status" value="1"/>
</dbReference>
<dbReference type="EMBL" id="PUIO01000028">
    <property type="protein sequence ID" value="PQP22812.1"/>
    <property type="molecule type" value="Genomic_DNA"/>
</dbReference>
<evidence type="ECO:0000313" key="8">
    <source>
        <dbReference type="Proteomes" id="UP000239290"/>
    </source>
</evidence>
<dbReference type="AlphaFoldDB" id="A0A2S8J8E5"/>
<sequence>MLTVRLPHSGYVSVKADVRPTSTSNRVIAIAGASVAGVRCATALRDQGFQGELVLLDSEEGSPYDKPQLSKRIHTGDELNLIVEKSVLVERGITFRPGVTATGLDVDARVLETSQGSVTFDELIIATGCRPKPLPHPLPARAGYVRTRQDWKRLKDAVQRGGHLLVVGGGFLGLEAAAAATCLGMKVTVVDMAPRILTRGIPEAAAAVIASRHAAEGVDFRLSEQNPMLDGDDHQVWIDGTQGHYALASIGAVPNVEWLAGSRLTIDDGVVCGDGLAVAPGVWAVGDCARWVNPRYDRLERHEHWTTAVRHAQHVAKSIVTGTSSPMVEVPYVWSDQFDLKIQSVGRVGTEELHFVSESGGHVVISATDDRVSGVTTINAQALCLKSRQLLKTDDPAVHRVIETLGLADFTHVS</sequence>
<dbReference type="Pfam" id="PF07992">
    <property type="entry name" value="Pyr_redox_2"/>
    <property type="match status" value="1"/>
</dbReference>
<dbReference type="SUPFAM" id="SSF51905">
    <property type="entry name" value="FAD/NAD(P)-binding domain"/>
    <property type="match status" value="2"/>
</dbReference>
<dbReference type="PRINTS" id="PR00469">
    <property type="entry name" value="PNDRDTASEII"/>
</dbReference>
<dbReference type="SUPFAM" id="SSF55424">
    <property type="entry name" value="FAD/NAD-linked reductases, dimerisation (C-terminal) domain"/>
    <property type="match status" value="1"/>
</dbReference>
<name>A0A2S8J8E5_RHOOP</name>
<gene>
    <name evidence="7" type="ORF">C5613_22375</name>
</gene>
<comment type="caution">
    <text evidence="7">The sequence shown here is derived from an EMBL/GenBank/DDBJ whole genome shotgun (WGS) entry which is preliminary data.</text>
</comment>
<dbReference type="InterPro" id="IPR028202">
    <property type="entry name" value="Reductase_C"/>
</dbReference>
<evidence type="ECO:0000256" key="2">
    <source>
        <dbReference type="ARBA" id="ARBA00022630"/>
    </source>
</evidence>
<keyword evidence="4" id="KW-0560">Oxidoreductase</keyword>
<organism evidence="7 8">
    <name type="scientific">Rhodococcus opacus</name>
    <name type="common">Nocardia opaca</name>
    <dbReference type="NCBI Taxonomy" id="37919"/>
    <lineage>
        <taxon>Bacteria</taxon>
        <taxon>Bacillati</taxon>
        <taxon>Actinomycetota</taxon>
        <taxon>Actinomycetes</taxon>
        <taxon>Mycobacteriales</taxon>
        <taxon>Nocardiaceae</taxon>
        <taxon>Rhodococcus</taxon>
    </lineage>
</organism>
<accession>A0A2S8J8E5</accession>
<evidence type="ECO:0000259" key="6">
    <source>
        <dbReference type="Pfam" id="PF14759"/>
    </source>
</evidence>
<dbReference type="InterPro" id="IPR023753">
    <property type="entry name" value="FAD/NAD-binding_dom"/>
</dbReference>
<dbReference type="Proteomes" id="UP000239290">
    <property type="component" value="Unassembled WGS sequence"/>
</dbReference>
<reference evidence="8" key="1">
    <citation type="submission" date="2018-02" db="EMBL/GenBank/DDBJ databases">
        <title>Draft genome sequencing of Rhodococcus opacus KU647198.</title>
        <authorList>
            <person name="Zheng B.-X."/>
        </authorList>
    </citation>
    <scope>NUCLEOTIDE SEQUENCE [LARGE SCALE GENOMIC DNA]</scope>
    <source>
        <strain evidence="8">04-OD7</strain>
    </source>
</reference>
<evidence type="ECO:0000313" key="7">
    <source>
        <dbReference type="EMBL" id="PQP22812.1"/>
    </source>
</evidence>
<dbReference type="InterPro" id="IPR050446">
    <property type="entry name" value="FAD-oxidoreductase/Apoptosis"/>
</dbReference>
<proteinExistence type="predicted"/>
<dbReference type="InterPro" id="IPR036188">
    <property type="entry name" value="FAD/NAD-bd_sf"/>
</dbReference>
<dbReference type="GO" id="GO:0005737">
    <property type="term" value="C:cytoplasm"/>
    <property type="evidence" value="ECO:0007669"/>
    <property type="project" value="TreeGrafter"/>
</dbReference>
<evidence type="ECO:0000256" key="1">
    <source>
        <dbReference type="ARBA" id="ARBA00001974"/>
    </source>
</evidence>
<dbReference type="GO" id="GO:0016651">
    <property type="term" value="F:oxidoreductase activity, acting on NAD(P)H"/>
    <property type="evidence" value="ECO:0007669"/>
    <property type="project" value="TreeGrafter"/>
</dbReference>
<dbReference type="PANTHER" id="PTHR43557:SF2">
    <property type="entry name" value="RIESKE DOMAIN-CONTAINING PROTEIN-RELATED"/>
    <property type="match status" value="1"/>
</dbReference>
<evidence type="ECO:0008006" key="9">
    <source>
        <dbReference type="Google" id="ProtNLM"/>
    </source>
</evidence>